<comment type="caution">
    <text evidence="2">The sequence shown here is derived from an EMBL/GenBank/DDBJ whole genome shotgun (WGS) entry which is preliminary data.</text>
</comment>
<name>A0A5C6BJS8_9PLAN</name>
<accession>A0A5C6BJS8</accession>
<dbReference type="AlphaFoldDB" id="A0A5C6BJS8"/>
<feature type="region of interest" description="Disordered" evidence="1">
    <location>
        <begin position="57"/>
        <end position="79"/>
    </location>
</feature>
<reference evidence="2 3" key="1">
    <citation type="submission" date="2019-02" db="EMBL/GenBank/DDBJ databases">
        <title>Deep-cultivation of Planctomycetes and their phenomic and genomic characterization uncovers novel biology.</title>
        <authorList>
            <person name="Wiegand S."/>
            <person name="Jogler M."/>
            <person name="Boedeker C."/>
            <person name="Pinto D."/>
            <person name="Vollmers J."/>
            <person name="Rivas-Marin E."/>
            <person name="Kohn T."/>
            <person name="Peeters S.H."/>
            <person name="Heuer A."/>
            <person name="Rast P."/>
            <person name="Oberbeckmann S."/>
            <person name="Bunk B."/>
            <person name="Jeske O."/>
            <person name="Meyerdierks A."/>
            <person name="Storesund J.E."/>
            <person name="Kallscheuer N."/>
            <person name="Luecker S."/>
            <person name="Lage O.M."/>
            <person name="Pohl T."/>
            <person name="Merkel B.J."/>
            <person name="Hornburger P."/>
            <person name="Mueller R.-W."/>
            <person name="Bruemmer F."/>
            <person name="Labrenz M."/>
            <person name="Spormann A.M."/>
            <person name="Op Den Camp H."/>
            <person name="Overmann J."/>
            <person name="Amann R."/>
            <person name="Jetten M.S.M."/>
            <person name="Mascher T."/>
            <person name="Medema M.H."/>
            <person name="Devos D.P."/>
            <person name="Kaster A.-K."/>
            <person name="Ovreas L."/>
            <person name="Rohde M."/>
            <person name="Galperin M.Y."/>
            <person name="Jogler C."/>
        </authorList>
    </citation>
    <scope>NUCLEOTIDE SEQUENCE [LARGE SCALE GENOMIC DNA]</scope>
    <source>
        <strain evidence="2 3">CA54</strain>
    </source>
</reference>
<proteinExistence type="predicted"/>
<sequence length="79" mass="8775">MKSVIDDGFGRANESLIDDDRVSKSRRDFYTIRFKSFVSHSGGGTKFFALAGVTDRCSPSGAGPSSFSQRLDRRHRPMT</sequence>
<keyword evidence="3" id="KW-1185">Reference proteome</keyword>
<dbReference type="EMBL" id="SJPP01000001">
    <property type="protein sequence ID" value="TWU12012.1"/>
    <property type="molecule type" value="Genomic_DNA"/>
</dbReference>
<evidence type="ECO:0000313" key="3">
    <source>
        <dbReference type="Proteomes" id="UP000320735"/>
    </source>
</evidence>
<gene>
    <name evidence="2" type="ORF">CA54_08280</name>
</gene>
<organism evidence="2 3">
    <name type="scientific">Symmachiella macrocystis</name>
    <dbReference type="NCBI Taxonomy" id="2527985"/>
    <lineage>
        <taxon>Bacteria</taxon>
        <taxon>Pseudomonadati</taxon>
        <taxon>Planctomycetota</taxon>
        <taxon>Planctomycetia</taxon>
        <taxon>Planctomycetales</taxon>
        <taxon>Planctomycetaceae</taxon>
        <taxon>Symmachiella</taxon>
    </lineage>
</organism>
<evidence type="ECO:0000313" key="2">
    <source>
        <dbReference type="EMBL" id="TWU12012.1"/>
    </source>
</evidence>
<dbReference type="Proteomes" id="UP000320735">
    <property type="component" value="Unassembled WGS sequence"/>
</dbReference>
<protein>
    <submittedName>
        <fullName evidence="2">Uncharacterized protein</fullName>
    </submittedName>
</protein>
<evidence type="ECO:0000256" key="1">
    <source>
        <dbReference type="SAM" id="MobiDB-lite"/>
    </source>
</evidence>